<dbReference type="PROSITE" id="PS00079">
    <property type="entry name" value="MULTICOPPER_OXIDASE1"/>
    <property type="match status" value="1"/>
</dbReference>
<protein>
    <submittedName>
        <fullName evidence="9">Multicopper type 1</fullName>
    </submittedName>
</protein>
<dbReference type="Pfam" id="PF00394">
    <property type="entry name" value="Cu-oxidase"/>
    <property type="match status" value="1"/>
</dbReference>
<dbReference type="GO" id="GO:0005507">
    <property type="term" value="F:copper ion binding"/>
    <property type="evidence" value="ECO:0007669"/>
    <property type="project" value="InterPro"/>
</dbReference>
<feature type="domain" description="Plastocyanin-like" evidence="8">
    <location>
        <begin position="90"/>
        <end position="128"/>
    </location>
</feature>
<dbReference type="InterPro" id="IPR011706">
    <property type="entry name" value="Cu-oxidase_C"/>
</dbReference>
<dbReference type="InterPro" id="IPR033138">
    <property type="entry name" value="Cu_oxidase_CS"/>
</dbReference>
<dbReference type="EMBL" id="LGAV01000008">
    <property type="protein sequence ID" value="KOS12954.1"/>
    <property type="molecule type" value="Genomic_DNA"/>
</dbReference>
<dbReference type="CDD" id="cd13910">
    <property type="entry name" value="CuRO_3_MCO_like_4"/>
    <property type="match status" value="1"/>
</dbReference>
<feature type="domain" description="Plastocyanin-like" evidence="6">
    <location>
        <begin position="244"/>
        <end position="390"/>
    </location>
</feature>
<dbReference type="GO" id="GO:0016491">
    <property type="term" value="F:oxidoreductase activity"/>
    <property type="evidence" value="ECO:0007669"/>
    <property type="project" value="UniProtKB-KW"/>
</dbReference>
<sequence>MALKPKVVRRLLLLLVSTGVLGLFAWVALTDPELSRATRQLWDDNVWSHALKSTNTPFASSKSPIDMDPSYVKSASPVERRFDWTVQREIKAPDGIPRLMYTINGQFPGPTIEVTEGDTVVVHVVNHIFDDYQVPEFLFDNKLEHVHPTGTDKRFSIHWHGLSMRGMQVMDGAASFTSCPIRPGNETTYKFVVQKEDVGTHWYHSHVGTSRADGLWGMFIVHARDDERQVLAERAPSFRTHWDEEITIALGDHFHKMSPESLGRYVSRTLSNAEPVPENGLINGKSIFSCEMSKLTGVPCPAGDDKDEVGEYTEFRLDPTKTYRLRLVNVGSLADMTFSVDGHTLTVVEADGTLVEPMEVHRIPIAPGQRYSVILHREPSNRDKRVWMRSDMSGECFKYMNPVLYPFIRAIVTYDEPDTWTGVGGWLSPLRHRSNRRAMSERVYEQRTRGLSRMLPSTRPWLPNVTDAGIPTEPCHDLEPGTLVPLIPDPAPALDFANGDRREYVTIEVLNRQKYQVPMAFMNLTTWRPYGRRGASQQPLLHRISHSNATTPQAWIEQGLINKEHELLAVTHPSKPVVFELVLRNLDDGPHPFHLHGHKFWVLHTGEMERVRFRYTKELEDSLDLSRAMKRDTVVVPMMGHVIIRWVADNPGVWAFHCHMLVHLASGMAMAFVEQPSVLQAHPPVPAACQ</sequence>
<keyword evidence="4" id="KW-0186">Copper</keyword>
<evidence type="ECO:0000313" key="9">
    <source>
        <dbReference type="EMBL" id="KOS12954.1"/>
    </source>
</evidence>
<evidence type="ECO:0000259" key="8">
    <source>
        <dbReference type="Pfam" id="PF07732"/>
    </source>
</evidence>
<keyword evidence="3" id="KW-0560">Oxidoreductase</keyword>
<dbReference type="RefSeq" id="XP_017990586.1">
    <property type="nucleotide sequence ID" value="XM_018135012.1"/>
</dbReference>
<comment type="similarity">
    <text evidence="1">Belongs to the multicopper oxidase family.</text>
</comment>
<evidence type="ECO:0000256" key="3">
    <source>
        <dbReference type="ARBA" id="ARBA00023002"/>
    </source>
</evidence>
<evidence type="ECO:0000313" key="10">
    <source>
        <dbReference type="Proteomes" id="UP000037751"/>
    </source>
</evidence>
<keyword evidence="10" id="KW-1185">Reference proteome</keyword>
<evidence type="ECO:0000259" key="7">
    <source>
        <dbReference type="Pfam" id="PF07731"/>
    </source>
</evidence>
<dbReference type="Gene3D" id="2.60.40.420">
    <property type="entry name" value="Cupredoxins - blue copper proteins"/>
    <property type="match status" value="3"/>
</dbReference>
<feature type="domain" description="Plastocyanin-like" evidence="8">
    <location>
        <begin position="152"/>
        <end position="225"/>
    </location>
</feature>
<dbReference type="CDD" id="cd13886">
    <property type="entry name" value="CuRO_2_MCO_like_1"/>
    <property type="match status" value="1"/>
</dbReference>
<dbReference type="CDD" id="cd04206">
    <property type="entry name" value="CuRO_1_LCC_like"/>
    <property type="match status" value="1"/>
</dbReference>
<keyword evidence="5" id="KW-0325">Glycoprotein</keyword>
<organism evidence="9 10">
    <name type="scientific">Malassezia pachydermatis</name>
    <dbReference type="NCBI Taxonomy" id="77020"/>
    <lineage>
        <taxon>Eukaryota</taxon>
        <taxon>Fungi</taxon>
        <taxon>Dikarya</taxon>
        <taxon>Basidiomycota</taxon>
        <taxon>Ustilaginomycotina</taxon>
        <taxon>Malasseziomycetes</taxon>
        <taxon>Malasseziales</taxon>
        <taxon>Malasseziaceae</taxon>
        <taxon>Malassezia</taxon>
    </lineage>
</organism>
<comment type="caution">
    <text evidence="9">The sequence shown here is derived from an EMBL/GenBank/DDBJ whole genome shotgun (WGS) entry which is preliminary data.</text>
</comment>
<dbReference type="AlphaFoldDB" id="A0A0M8MRN2"/>
<dbReference type="PROSITE" id="PS00080">
    <property type="entry name" value="MULTICOPPER_OXIDASE2"/>
    <property type="match status" value="1"/>
</dbReference>
<evidence type="ECO:0000256" key="4">
    <source>
        <dbReference type="ARBA" id="ARBA00023008"/>
    </source>
</evidence>
<dbReference type="InterPro" id="IPR045087">
    <property type="entry name" value="Cu-oxidase_fam"/>
</dbReference>
<dbReference type="SUPFAM" id="SSF49503">
    <property type="entry name" value="Cupredoxins"/>
    <property type="match status" value="3"/>
</dbReference>
<dbReference type="InterPro" id="IPR002355">
    <property type="entry name" value="Cu_oxidase_Cu_BS"/>
</dbReference>
<dbReference type="InterPro" id="IPR008972">
    <property type="entry name" value="Cupredoxin"/>
</dbReference>
<dbReference type="PANTHER" id="PTHR11709:SF511">
    <property type="entry name" value="LACCASE"/>
    <property type="match status" value="1"/>
</dbReference>
<dbReference type="InterPro" id="IPR001117">
    <property type="entry name" value="Cu-oxidase_2nd"/>
</dbReference>
<dbReference type="Pfam" id="PF07731">
    <property type="entry name" value="Cu-oxidase_2"/>
    <property type="match status" value="1"/>
</dbReference>
<dbReference type="InterPro" id="IPR011707">
    <property type="entry name" value="Cu-oxidase-like_N"/>
</dbReference>
<name>A0A0M8MRN2_9BASI</name>
<evidence type="ECO:0000256" key="2">
    <source>
        <dbReference type="ARBA" id="ARBA00022723"/>
    </source>
</evidence>
<dbReference type="GeneID" id="28726887"/>
<dbReference type="STRING" id="77020.A0A0M8MRN2"/>
<dbReference type="Proteomes" id="UP000037751">
    <property type="component" value="Unassembled WGS sequence"/>
</dbReference>
<dbReference type="OrthoDB" id="2121828at2759"/>
<proteinExistence type="inferred from homology"/>
<dbReference type="Pfam" id="PF07732">
    <property type="entry name" value="Cu-oxidase_3"/>
    <property type="match status" value="2"/>
</dbReference>
<reference evidence="9 10" key="1">
    <citation type="submission" date="2015-07" db="EMBL/GenBank/DDBJ databases">
        <title>Draft Genome Sequence of Malassezia furfur CBS1878 and Malassezia pachydermatis CBS1879.</title>
        <authorList>
            <person name="Triana S."/>
            <person name="Ohm R."/>
            <person name="Gonzalez A."/>
            <person name="DeCock H."/>
            <person name="Restrepo S."/>
            <person name="Celis A."/>
        </authorList>
    </citation>
    <scope>NUCLEOTIDE SEQUENCE [LARGE SCALE GENOMIC DNA]</scope>
    <source>
        <strain evidence="9 10">CBS 1879</strain>
    </source>
</reference>
<accession>A0A0M8MRN2</accession>
<evidence type="ECO:0000259" key="6">
    <source>
        <dbReference type="Pfam" id="PF00394"/>
    </source>
</evidence>
<dbReference type="VEuPathDB" id="FungiDB:Malapachy_0494"/>
<evidence type="ECO:0000256" key="5">
    <source>
        <dbReference type="ARBA" id="ARBA00023180"/>
    </source>
</evidence>
<keyword evidence="2" id="KW-0479">Metal-binding</keyword>
<dbReference type="PANTHER" id="PTHR11709">
    <property type="entry name" value="MULTI-COPPER OXIDASE"/>
    <property type="match status" value="1"/>
</dbReference>
<gene>
    <name evidence="9" type="ORF">Malapachy_0494</name>
</gene>
<feature type="domain" description="Plastocyanin-like" evidence="7">
    <location>
        <begin position="576"/>
        <end position="676"/>
    </location>
</feature>
<evidence type="ECO:0000256" key="1">
    <source>
        <dbReference type="ARBA" id="ARBA00010609"/>
    </source>
</evidence>